<organism evidence="1 2">
    <name type="scientific">Rotaria socialis</name>
    <dbReference type="NCBI Taxonomy" id="392032"/>
    <lineage>
        <taxon>Eukaryota</taxon>
        <taxon>Metazoa</taxon>
        <taxon>Spiralia</taxon>
        <taxon>Gnathifera</taxon>
        <taxon>Rotifera</taxon>
        <taxon>Eurotatoria</taxon>
        <taxon>Bdelloidea</taxon>
        <taxon>Philodinida</taxon>
        <taxon>Philodinidae</taxon>
        <taxon>Rotaria</taxon>
    </lineage>
</organism>
<sequence length="192" mass="21480">MCSEGYIELQIEIGSIPTTAKLWVLENLCTGIILGLDWLAAGLHKASIDFDTNLLSISFNEKKSSIPLLEINMNQHHFIRICDAFTLSPMEEKNIEVKISNLPNCDTAQFIPTAHFCVLKKNTPIGTIEIESPYSNCFSISPLTSTSLLSQQSSDNDEDVPKSIQVKNTIDEMTYHLNQQQKQLITTYSLPT</sequence>
<name>A0A818GUI2_9BILA</name>
<gene>
    <name evidence="1" type="ORF">LUA448_LOCUS25091</name>
</gene>
<dbReference type="Gene3D" id="2.40.70.10">
    <property type="entry name" value="Acid Proteases"/>
    <property type="match status" value="1"/>
</dbReference>
<dbReference type="InterPro" id="IPR021109">
    <property type="entry name" value="Peptidase_aspartic_dom_sf"/>
</dbReference>
<dbReference type="AlphaFoldDB" id="A0A818GUI2"/>
<protein>
    <submittedName>
        <fullName evidence="1">Uncharacterized protein</fullName>
    </submittedName>
</protein>
<evidence type="ECO:0000313" key="1">
    <source>
        <dbReference type="EMBL" id="CAF3497712.1"/>
    </source>
</evidence>
<dbReference type="Proteomes" id="UP000663833">
    <property type="component" value="Unassembled WGS sequence"/>
</dbReference>
<accession>A0A818GUI2</accession>
<reference evidence="1" key="1">
    <citation type="submission" date="2021-02" db="EMBL/GenBank/DDBJ databases">
        <authorList>
            <person name="Nowell W R."/>
        </authorList>
    </citation>
    <scope>NUCLEOTIDE SEQUENCE</scope>
</reference>
<evidence type="ECO:0000313" key="2">
    <source>
        <dbReference type="Proteomes" id="UP000663833"/>
    </source>
</evidence>
<proteinExistence type="predicted"/>
<dbReference type="EMBL" id="CAJNYD010003316">
    <property type="protein sequence ID" value="CAF3497712.1"/>
    <property type="molecule type" value="Genomic_DNA"/>
</dbReference>
<comment type="caution">
    <text evidence="1">The sequence shown here is derived from an EMBL/GenBank/DDBJ whole genome shotgun (WGS) entry which is preliminary data.</text>
</comment>